<dbReference type="OrthoDB" id="10005859at2759"/>
<gene>
    <name evidence="2" type="ORF">EG68_10762</name>
</gene>
<keyword evidence="3" id="KW-1185">Reference proteome</keyword>
<protein>
    <submittedName>
        <fullName evidence="2">Uncharacterized protein</fullName>
    </submittedName>
</protein>
<organism evidence="2 3">
    <name type="scientific">Paragonimus skrjabini miyazakii</name>
    <dbReference type="NCBI Taxonomy" id="59628"/>
    <lineage>
        <taxon>Eukaryota</taxon>
        <taxon>Metazoa</taxon>
        <taxon>Spiralia</taxon>
        <taxon>Lophotrochozoa</taxon>
        <taxon>Platyhelminthes</taxon>
        <taxon>Trematoda</taxon>
        <taxon>Digenea</taxon>
        <taxon>Plagiorchiida</taxon>
        <taxon>Troglotremata</taxon>
        <taxon>Troglotrematidae</taxon>
        <taxon>Paragonimus</taxon>
    </lineage>
</organism>
<dbReference type="Proteomes" id="UP000822476">
    <property type="component" value="Unassembled WGS sequence"/>
</dbReference>
<dbReference type="InterPro" id="IPR026702">
    <property type="entry name" value="CCDC83"/>
</dbReference>
<keyword evidence="1" id="KW-0175">Coiled coil</keyword>
<comment type="caution">
    <text evidence="2">The sequence shown here is derived from an EMBL/GenBank/DDBJ whole genome shotgun (WGS) entry which is preliminary data.</text>
</comment>
<evidence type="ECO:0000256" key="1">
    <source>
        <dbReference type="SAM" id="Coils"/>
    </source>
</evidence>
<evidence type="ECO:0000313" key="3">
    <source>
        <dbReference type="Proteomes" id="UP000822476"/>
    </source>
</evidence>
<dbReference type="EMBL" id="JTDE01007018">
    <property type="protein sequence ID" value="KAF7241435.1"/>
    <property type="molecule type" value="Genomic_DNA"/>
</dbReference>
<feature type="coiled-coil region" evidence="1">
    <location>
        <begin position="106"/>
        <end position="133"/>
    </location>
</feature>
<reference evidence="2" key="1">
    <citation type="submission" date="2019-07" db="EMBL/GenBank/DDBJ databases">
        <title>Annotation for the trematode Paragonimus miyazaki's.</title>
        <authorList>
            <person name="Choi Y.-J."/>
        </authorList>
    </citation>
    <scope>NUCLEOTIDE SEQUENCE</scope>
    <source>
        <strain evidence="2">Japan</strain>
    </source>
</reference>
<name>A0A8S9YFC4_9TREM</name>
<sequence length="431" mass="50159">MPPAKPKKSKSKRKSKKILEKLTPKEAILDYRIGLLSDYLADLEFGKLRLIDALNDRQSTFEKLCAEGKIYNETASQEWKKYLKTTEKNLTSSDVVEYMKESWEIGKDLEEKIRIAEENIIETQKLIEVIKKDVAFWHLFDQKIKQKNDERIIELQKENQLMKSRFDSMVEYLYSSQESFKLNQRLCNVIAMSDLKKDAVDCVVENLNNIYLNDIAQQSRLQEEYDIIKQKRIALQDEVQALENENIGIHSRLAHIKVLRAICPRKSLSVQLTGRERLDRDEVFDLEANEYFNSLKISDGQSLFQSCVLDHPDNCFCNGGSSKQCASNDQGHISRVKEMKEELCEKRLDELLGKRYFDAGWKKIMALGNLEDRLMRIDGTNMRLQEPQRATTPEALFAYLFNPREFGSQPSFEVLQTFSKSHWRTDDSANP</sequence>
<dbReference type="PANTHER" id="PTHR21468">
    <property type="entry name" value="HSD9"/>
    <property type="match status" value="1"/>
</dbReference>
<dbReference type="PANTHER" id="PTHR21468:SF1">
    <property type="entry name" value="COILED-COIL DOMAIN-CONTAINING PROTEIN 83"/>
    <property type="match status" value="1"/>
</dbReference>
<accession>A0A8S9YFC4</accession>
<proteinExistence type="predicted"/>
<feature type="coiled-coil region" evidence="1">
    <location>
        <begin position="218"/>
        <end position="245"/>
    </location>
</feature>
<evidence type="ECO:0000313" key="2">
    <source>
        <dbReference type="EMBL" id="KAF7241435.1"/>
    </source>
</evidence>
<dbReference type="AlphaFoldDB" id="A0A8S9YFC4"/>